<keyword evidence="5 8" id="KW-0326">Glycosidase</keyword>
<comment type="similarity">
    <text evidence="2 6">Belongs to the anti-sigma-factor antagonist family.</text>
</comment>
<dbReference type="Gene3D" id="2.60.40.1180">
    <property type="entry name" value="Golgi alpha-mannosidase II"/>
    <property type="match status" value="1"/>
</dbReference>
<dbReference type="Pfam" id="PF13466">
    <property type="entry name" value="STAS_2"/>
    <property type="match status" value="1"/>
</dbReference>
<feature type="domain" description="STAS" evidence="7">
    <location>
        <begin position="717"/>
        <end position="817"/>
    </location>
</feature>
<evidence type="ECO:0000256" key="5">
    <source>
        <dbReference type="ARBA" id="ARBA00023295"/>
    </source>
</evidence>
<gene>
    <name evidence="8" type="primary">glgX</name>
    <name evidence="8" type="ORF">ACFQZM_29675</name>
</gene>
<evidence type="ECO:0000256" key="1">
    <source>
        <dbReference type="ARBA" id="ARBA00008061"/>
    </source>
</evidence>
<dbReference type="Gene3D" id="3.20.20.80">
    <property type="entry name" value="Glycosidases"/>
    <property type="match status" value="1"/>
</dbReference>
<keyword evidence="4" id="KW-0809">Transit peptide</keyword>
<dbReference type="EMBL" id="JBHTGP010000015">
    <property type="protein sequence ID" value="MFD0688696.1"/>
    <property type="molecule type" value="Genomic_DNA"/>
</dbReference>
<dbReference type="InterPro" id="IPR006047">
    <property type="entry name" value="GH13_cat_dom"/>
</dbReference>
<dbReference type="GO" id="GO:0120549">
    <property type="term" value="F:limit dextrin alpha-1,6-maltotetraose-hydrolase activity"/>
    <property type="evidence" value="ECO:0007669"/>
    <property type="project" value="UniProtKB-EC"/>
</dbReference>
<proteinExistence type="inferred from homology"/>
<dbReference type="InterPro" id="IPR048650">
    <property type="entry name" value="ISOA1-3-like_C"/>
</dbReference>
<sequence length="817" mass="90143">MSDRVQDRIDAYPTHRIGGYGVRAGRPFPYGATLVPGGVNFSVYSSSATAMRLVLFRRGAEEPMAELEFPPEFRIGSVHSMVVFGLDHEEIEYGFRAFGPYDPVRGHRFDSGRVLLDPYARLVSGRDRWRGGLDPSAAYPYRARLMLDDFDWGGDRPPRIPAEDLVVYELHVRGYTRHPSAGVRAPGTFAGLREKIPYLRDLGINCVELLPVFEFDEYDNVHHSPGTGEPLHNYWGYNTVGFFAPKAGYAATGALGMQADELKTLVKALHAAGIEVILDVVFNHTAEGDERGPTISFRGLDNKTYYMLTPEGRYYNFSGTGNTVNCNHPTVRDFVVTCLRHWVAEYHIDGFRFDLAAILGRAEDGTPLPNPPLLEQLAHDPVLRDCKLIAEAWDAAGLYEVGSFPDYGRWAEWNGKFRDTVRRFIKGDPGVTGELATRIAGSPDLYLGRGCAASVNFVTSHDGFTLNDLVSYNDKHNHANGEDNADGERDNASWNCGVEGPAAAADVRRLRLSQMKNALVLLLTSQGVPMLLAGDEFGRTQQGNNNAYCQDNEISWTDWRLAEENAELLRFTRHLIAFRHAHPVLRGTDHPSGADTAGSGLPDVSWHGSRAWRQDFAADSRLLAVLWCGRHARGGRARDRHVYVLANAHWEGHDIELPELPGGQRWRLVADTAELPPHDIAEPGRERLPPDPRRYRVRPRSAVIFIEETEKGQTAMFNASLTISSGTALIELTGELDASTAPAFHEKIEDAVGSGVARLELLAGKLSYISSAGLRSLLFAQQKMGEGGTIALIGAPGTVVHTIRMAGLDRSIQVVDA</sequence>
<dbReference type="Pfam" id="PF21156">
    <property type="entry name" value="ISOA1-3_C"/>
    <property type="match status" value="1"/>
</dbReference>
<reference evidence="9" key="1">
    <citation type="journal article" date="2019" name="Int. J. Syst. Evol. Microbiol.">
        <title>The Global Catalogue of Microorganisms (GCM) 10K type strain sequencing project: providing services to taxonomists for standard genome sequencing and annotation.</title>
        <authorList>
            <consortium name="The Broad Institute Genomics Platform"/>
            <consortium name="The Broad Institute Genome Sequencing Center for Infectious Disease"/>
            <person name="Wu L."/>
            <person name="Ma J."/>
        </authorList>
    </citation>
    <scope>NUCLEOTIDE SEQUENCE [LARGE SCALE GENOMIC DNA]</scope>
    <source>
        <strain evidence="9">JCM 9371</strain>
    </source>
</reference>
<dbReference type="InterPro" id="IPR013780">
    <property type="entry name" value="Glyco_hydro_b"/>
</dbReference>
<dbReference type="Gene3D" id="3.30.750.24">
    <property type="entry name" value="STAS domain"/>
    <property type="match status" value="1"/>
</dbReference>
<dbReference type="CDD" id="cd11326">
    <property type="entry name" value="AmyAc_Glg_debranch"/>
    <property type="match status" value="1"/>
</dbReference>
<dbReference type="NCBIfam" id="TIGR00377">
    <property type="entry name" value="ant_ant_sig"/>
    <property type="match status" value="1"/>
</dbReference>
<dbReference type="InterPro" id="IPR036513">
    <property type="entry name" value="STAS_dom_sf"/>
</dbReference>
<dbReference type="InterPro" id="IPR004193">
    <property type="entry name" value="Glyco_hydro_13_N"/>
</dbReference>
<dbReference type="RefSeq" id="WP_131755109.1">
    <property type="nucleotide sequence ID" value="NZ_CAACUY010000003.1"/>
</dbReference>
<dbReference type="SUPFAM" id="SSF52091">
    <property type="entry name" value="SpoIIaa-like"/>
    <property type="match status" value="1"/>
</dbReference>
<dbReference type="InterPro" id="IPR011837">
    <property type="entry name" value="Glycogen_debranch_GlgX"/>
</dbReference>
<keyword evidence="3 8" id="KW-0378">Hydrolase</keyword>
<accession>A0ABW2XQP8</accession>
<dbReference type="InterPro" id="IPR013783">
    <property type="entry name" value="Ig-like_fold"/>
</dbReference>
<dbReference type="InterPro" id="IPR003658">
    <property type="entry name" value="Anti-sigma_ant"/>
</dbReference>
<dbReference type="InterPro" id="IPR058548">
    <property type="entry name" value="MlaB-like_STAS"/>
</dbReference>
<evidence type="ECO:0000313" key="9">
    <source>
        <dbReference type="Proteomes" id="UP001597063"/>
    </source>
</evidence>
<dbReference type="SMART" id="SM00642">
    <property type="entry name" value="Aamy"/>
    <property type="match status" value="1"/>
</dbReference>
<dbReference type="CDD" id="cd07043">
    <property type="entry name" value="STAS_anti-anti-sigma_factors"/>
    <property type="match status" value="1"/>
</dbReference>
<dbReference type="InterPro" id="IPR002645">
    <property type="entry name" value="STAS_dom"/>
</dbReference>
<organism evidence="8 9">
    <name type="scientific">Actinomadura fibrosa</name>
    <dbReference type="NCBI Taxonomy" id="111802"/>
    <lineage>
        <taxon>Bacteria</taxon>
        <taxon>Bacillati</taxon>
        <taxon>Actinomycetota</taxon>
        <taxon>Actinomycetes</taxon>
        <taxon>Streptosporangiales</taxon>
        <taxon>Thermomonosporaceae</taxon>
        <taxon>Actinomadura</taxon>
    </lineage>
</organism>
<evidence type="ECO:0000256" key="3">
    <source>
        <dbReference type="ARBA" id="ARBA00022801"/>
    </source>
</evidence>
<dbReference type="Pfam" id="PF02922">
    <property type="entry name" value="CBM_48"/>
    <property type="match status" value="1"/>
</dbReference>
<evidence type="ECO:0000259" key="7">
    <source>
        <dbReference type="PROSITE" id="PS50801"/>
    </source>
</evidence>
<dbReference type="InterPro" id="IPR014756">
    <property type="entry name" value="Ig_E-set"/>
</dbReference>
<evidence type="ECO:0000256" key="4">
    <source>
        <dbReference type="ARBA" id="ARBA00022946"/>
    </source>
</evidence>
<keyword evidence="9" id="KW-1185">Reference proteome</keyword>
<evidence type="ECO:0000313" key="8">
    <source>
        <dbReference type="EMBL" id="MFD0688696.1"/>
    </source>
</evidence>
<dbReference type="CDD" id="cd11234">
    <property type="entry name" value="E_set_GDE_N"/>
    <property type="match status" value="1"/>
</dbReference>
<dbReference type="SUPFAM" id="SSF81296">
    <property type="entry name" value="E set domains"/>
    <property type="match status" value="1"/>
</dbReference>
<dbReference type="NCBIfam" id="TIGR02100">
    <property type="entry name" value="glgX_debranch"/>
    <property type="match status" value="1"/>
</dbReference>
<dbReference type="SUPFAM" id="SSF51445">
    <property type="entry name" value="(Trans)glycosidases"/>
    <property type="match status" value="1"/>
</dbReference>
<comment type="similarity">
    <text evidence="1">Belongs to the glycosyl hydrolase 13 family.</text>
</comment>
<dbReference type="InterPro" id="IPR017853">
    <property type="entry name" value="GH"/>
</dbReference>
<dbReference type="PANTHER" id="PTHR43002">
    <property type="entry name" value="GLYCOGEN DEBRANCHING ENZYME"/>
    <property type="match status" value="1"/>
</dbReference>
<evidence type="ECO:0000256" key="6">
    <source>
        <dbReference type="RuleBase" id="RU003749"/>
    </source>
</evidence>
<dbReference type="SUPFAM" id="SSF51011">
    <property type="entry name" value="Glycosyl hydrolase domain"/>
    <property type="match status" value="1"/>
</dbReference>
<dbReference type="Proteomes" id="UP001597063">
    <property type="component" value="Unassembled WGS sequence"/>
</dbReference>
<dbReference type="Pfam" id="PF00128">
    <property type="entry name" value="Alpha-amylase"/>
    <property type="match status" value="1"/>
</dbReference>
<dbReference type="PROSITE" id="PS50801">
    <property type="entry name" value="STAS"/>
    <property type="match status" value="1"/>
</dbReference>
<dbReference type="Gene3D" id="2.60.40.10">
    <property type="entry name" value="Immunoglobulins"/>
    <property type="match status" value="1"/>
</dbReference>
<evidence type="ECO:0000256" key="2">
    <source>
        <dbReference type="ARBA" id="ARBA00009013"/>
    </source>
</evidence>
<dbReference type="PROSITE" id="PS50890">
    <property type="entry name" value="PUA"/>
    <property type="match status" value="1"/>
</dbReference>
<comment type="caution">
    <text evidence="8">The sequence shown here is derived from an EMBL/GenBank/DDBJ whole genome shotgun (WGS) entry which is preliminary data.</text>
</comment>
<name>A0ABW2XQP8_9ACTN</name>
<protein>
    <recommendedName>
        <fullName evidence="6">Anti-sigma factor antagonist</fullName>
    </recommendedName>
</protein>